<evidence type="ECO:0000313" key="2">
    <source>
        <dbReference type="EMBL" id="PPB81255.1"/>
    </source>
</evidence>
<dbReference type="AlphaFoldDB" id="A0A2S5JJ29"/>
<comment type="caution">
    <text evidence="2">The sequence shown here is derived from an EMBL/GenBank/DDBJ whole genome shotgun (WGS) entry which is preliminary data.</text>
</comment>
<evidence type="ECO:0008006" key="4">
    <source>
        <dbReference type="Google" id="ProtNLM"/>
    </source>
</evidence>
<evidence type="ECO:0000313" key="3">
    <source>
        <dbReference type="Proteomes" id="UP000239736"/>
    </source>
</evidence>
<proteinExistence type="predicted"/>
<sequence length="298" mass="31094">MMSRKAALSAMAAAAFLPLAVNAQDVNIETLGVLELEYLSGDGADETLVFGDVSLSVDPGLGQTGLGFDGGLYGLDGDGFEGELIAFGALTYRTSYGKFSFGVPRSAAGTYSRMPEIGGSQYFAAETQVFTDGIVTYAYLLDGETPIGLRYDGDYGALKGAVSLHRFDDSDVDVADIAVSFDTGRFFVNGAYESVWLPSTSVQSTLHLEIGATGANYEAGIGYTVGSNLVDDALMAWATYQPNSAVAVTASLLDIDGLSAIYGLSGTYSFASGAYLQGGILDSSDADAVFDLSLGYKF</sequence>
<reference evidence="2 3" key="1">
    <citation type="submission" date="2018-01" db="EMBL/GenBank/DDBJ databases">
        <title>Genomic Encyclopedia of Archaeal and Bacterial Type Strains, Phase II (KMG-II): from individual species to whole genera.</title>
        <authorList>
            <person name="Goeker M."/>
        </authorList>
    </citation>
    <scope>NUCLEOTIDE SEQUENCE [LARGE SCALE GENOMIC DNA]</scope>
    <source>
        <strain evidence="2 3">DSM 12048</strain>
    </source>
</reference>
<feature type="chain" id="PRO_5015516988" description="Porin" evidence="1">
    <location>
        <begin position="24"/>
        <end position="298"/>
    </location>
</feature>
<gene>
    <name evidence="2" type="ORF">LV82_01301</name>
</gene>
<dbReference type="EMBL" id="PRDS01000003">
    <property type="protein sequence ID" value="PPB81255.1"/>
    <property type="molecule type" value="Genomic_DNA"/>
</dbReference>
<keyword evidence="3" id="KW-1185">Reference proteome</keyword>
<dbReference type="RefSeq" id="WP_146065134.1">
    <property type="nucleotide sequence ID" value="NZ_PRDS01000003.1"/>
</dbReference>
<feature type="signal peptide" evidence="1">
    <location>
        <begin position="1"/>
        <end position="23"/>
    </location>
</feature>
<protein>
    <recommendedName>
        <fullName evidence="4">Porin</fullName>
    </recommendedName>
</protein>
<evidence type="ECO:0000256" key="1">
    <source>
        <dbReference type="SAM" id="SignalP"/>
    </source>
</evidence>
<dbReference type="Gene3D" id="2.40.160.10">
    <property type="entry name" value="Porin"/>
    <property type="match status" value="1"/>
</dbReference>
<dbReference type="InterPro" id="IPR023614">
    <property type="entry name" value="Porin_dom_sf"/>
</dbReference>
<keyword evidence="1" id="KW-0732">Signal</keyword>
<dbReference type="OrthoDB" id="7840865at2"/>
<organism evidence="2 3">
    <name type="scientific">Albidovulum inexpectatum</name>
    <dbReference type="NCBI Taxonomy" id="196587"/>
    <lineage>
        <taxon>Bacteria</taxon>
        <taxon>Pseudomonadati</taxon>
        <taxon>Pseudomonadota</taxon>
        <taxon>Alphaproteobacteria</taxon>
        <taxon>Rhodobacterales</taxon>
        <taxon>Paracoccaceae</taxon>
        <taxon>Albidovulum</taxon>
    </lineage>
</organism>
<accession>A0A2S5JJ29</accession>
<name>A0A2S5JJ29_9RHOB</name>
<dbReference type="Proteomes" id="UP000239736">
    <property type="component" value="Unassembled WGS sequence"/>
</dbReference>